<protein>
    <submittedName>
        <fullName evidence="1">Uncharacterized protein</fullName>
    </submittedName>
</protein>
<organism evidence="1 2">
    <name type="scientific">Didymella heteroderae</name>
    <dbReference type="NCBI Taxonomy" id="1769908"/>
    <lineage>
        <taxon>Eukaryota</taxon>
        <taxon>Fungi</taxon>
        <taxon>Dikarya</taxon>
        <taxon>Ascomycota</taxon>
        <taxon>Pezizomycotina</taxon>
        <taxon>Dothideomycetes</taxon>
        <taxon>Pleosporomycetidae</taxon>
        <taxon>Pleosporales</taxon>
        <taxon>Pleosporineae</taxon>
        <taxon>Didymellaceae</taxon>
        <taxon>Didymella</taxon>
    </lineage>
</organism>
<dbReference type="EMBL" id="SWKV01000063">
    <property type="protein sequence ID" value="KAF3034900.1"/>
    <property type="molecule type" value="Genomic_DNA"/>
</dbReference>
<comment type="caution">
    <text evidence="1">The sequence shown here is derived from an EMBL/GenBank/DDBJ whole genome shotgun (WGS) entry which is preliminary data.</text>
</comment>
<evidence type="ECO:0000313" key="2">
    <source>
        <dbReference type="Proteomes" id="UP000758155"/>
    </source>
</evidence>
<dbReference type="Proteomes" id="UP000758155">
    <property type="component" value="Unassembled WGS sequence"/>
</dbReference>
<dbReference type="OrthoDB" id="3796468at2759"/>
<sequence>MFSNVEVSSVHFLQSLLDSPNIDILNEETSEVYIRGVSLNMLKFFCGGATINALLFSNTILIPRTHASRDGVICVIRYMRRCCQGRSRRPTSELDTPLGIKEGIATSLACRLFYLGADAEHLEKLVVQDFMGSPSSFITDEDVELMWCGYEEALRDTPFGDALV</sequence>
<dbReference type="AlphaFoldDB" id="A0A9P4WKX6"/>
<name>A0A9P4WKX6_9PLEO</name>
<reference evidence="1" key="1">
    <citation type="submission" date="2019-04" db="EMBL/GenBank/DDBJ databases">
        <title>Sequencing of skin fungus with MAO and IRED activity.</title>
        <authorList>
            <person name="Marsaioli A.J."/>
            <person name="Bonatto J.M.C."/>
            <person name="Reis Junior O."/>
        </authorList>
    </citation>
    <scope>NUCLEOTIDE SEQUENCE</scope>
    <source>
        <strain evidence="1">28M1</strain>
    </source>
</reference>
<accession>A0A9P4WKX6</accession>
<evidence type="ECO:0000313" key="1">
    <source>
        <dbReference type="EMBL" id="KAF3034900.1"/>
    </source>
</evidence>
<gene>
    <name evidence="1" type="ORF">E8E12_004840</name>
</gene>
<proteinExistence type="predicted"/>
<keyword evidence="2" id="KW-1185">Reference proteome</keyword>